<feature type="short sequence motif" description="'KMSKS' region" evidence="12">
    <location>
        <begin position="282"/>
        <end position="286"/>
    </location>
</feature>
<dbReference type="GO" id="GO:0004817">
    <property type="term" value="F:cysteine-tRNA ligase activity"/>
    <property type="evidence" value="ECO:0007669"/>
    <property type="project" value="UniProtKB-EC"/>
</dbReference>
<keyword evidence="5 12" id="KW-0436">Ligase</keyword>
<evidence type="ECO:0000259" key="13">
    <source>
        <dbReference type="SMART" id="SM00840"/>
    </source>
</evidence>
<dbReference type="HAMAP" id="MF_00041">
    <property type="entry name" value="Cys_tRNA_synth"/>
    <property type="match status" value="1"/>
</dbReference>
<evidence type="ECO:0000256" key="8">
    <source>
        <dbReference type="ARBA" id="ARBA00022833"/>
    </source>
</evidence>
<dbReference type="Proteomes" id="UP000831068">
    <property type="component" value="Chromosome"/>
</dbReference>
<reference evidence="14 15" key="1">
    <citation type="submission" date="2022-03" db="EMBL/GenBank/DDBJ databases">
        <title>Chryseobacterium sp. isolated from the Andong Sikhe.</title>
        <authorList>
            <person name="Won M."/>
            <person name="Kim S.-J."/>
            <person name="Kwon S.-W."/>
        </authorList>
    </citation>
    <scope>NUCLEOTIDE SEQUENCE [LARGE SCALE GENOMIC DNA]</scope>
    <source>
        <strain evidence="14 15">ADR-1</strain>
    </source>
</reference>
<evidence type="ECO:0000313" key="14">
    <source>
        <dbReference type="EMBL" id="UOE37846.1"/>
    </source>
</evidence>
<comment type="catalytic activity">
    <reaction evidence="12">
        <text>tRNA(Cys) + L-cysteine + ATP = L-cysteinyl-tRNA(Cys) + AMP + diphosphate</text>
        <dbReference type="Rhea" id="RHEA:17773"/>
        <dbReference type="Rhea" id="RHEA-COMP:9661"/>
        <dbReference type="Rhea" id="RHEA-COMP:9679"/>
        <dbReference type="ChEBI" id="CHEBI:30616"/>
        <dbReference type="ChEBI" id="CHEBI:33019"/>
        <dbReference type="ChEBI" id="CHEBI:35235"/>
        <dbReference type="ChEBI" id="CHEBI:78442"/>
        <dbReference type="ChEBI" id="CHEBI:78517"/>
        <dbReference type="ChEBI" id="CHEBI:456215"/>
        <dbReference type="EC" id="6.1.1.16"/>
    </reaction>
</comment>
<dbReference type="InterPro" id="IPR014729">
    <property type="entry name" value="Rossmann-like_a/b/a_fold"/>
</dbReference>
<dbReference type="Pfam" id="PF09190">
    <property type="entry name" value="DALR_2"/>
    <property type="match status" value="1"/>
</dbReference>
<evidence type="ECO:0000256" key="10">
    <source>
        <dbReference type="ARBA" id="ARBA00022917"/>
    </source>
</evidence>
<name>A0ABY4BJF3_9FLAO</name>
<evidence type="ECO:0000256" key="6">
    <source>
        <dbReference type="ARBA" id="ARBA00022723"/>
    </source>
</evidence>
<feature type="domain" description="Cysteinyl-tRNA synthetase class Ia DALR" evidence="13">
    <location>
        <begin position="371"/>
        <end position="437"/>
    </location>
</feature>
<dbReference type="EC" id="6.1.1.16" evidence="12"/>
<keyword evidence="4 12" id="KW-0963">Cytoplasm</keyword>
<dbReference type="CDD" id="cd00672">
    <property type="entry name" value="CysRS_core"/>
    <property type="match status" value="1"/>
</dbReference>
<comment type="similarity">
    <text evidence="2 12">Belongs to the class-I aminoacyl-tRNA synthetase family.</text>
</comment>
<gene>
    <name evidence="12 14" type="primary">cysS</name>
    <name evidence="14" type="ORF">MTP08_12445</name>
</gene>
<comment type="cofactor">
    <cofactor evidence="12">
        <name>Zn(2+)</name>
        <dbReference type="ChEBI" id="CHEBI:29105"/>
    </cofactor>
    <text evidence="12">Binds 1 zinc ion per subunit.</text>
</comment>
<evidence type="ECO:0000256" key="4">
    <source>
        <dbReference type="ARBA" id="ARBA00022490"/>
    </source>
</evidence>
<sequence length="488" mass="55995">MQLKIYNSLTGEKEIFKPILEGNVGMYVCGPTVYSNVHLGNVRTFLSFDFIYRSLMHLGYKVRYVRNITDAGHLTDDGDVNNDRFVKQTRLEKLEPMEIVQKYTVDFHKVLQLFNLLPPNIEPTATGHIVEQIELTQKLIQKGFAYESNGSVYFDVLEYNKRGLNYGELSKRNIEELFANTRDLDGQGEKKNPQDFALWKKASPAHIMRWNSPWGEGFPGWHLECTAMSTKYLGETFDIHGGGMDLKFPHHECEIAQGKACNGAEPVHYWMHANMLTMNSQRMSKSTGNYILPMQLVTGENDFFEKPFHPSIVRFCFLQAHYRSVLDISNDAMLASEKGFIRLMEAIKVLNDITPNDEKQSPFRLDEWKNKAYDALTDDFNSPVLIAHLFEAVKYIFALKDGKETVSTKDLEELKSVLNAFVFDVLGLQTIEENNNEKLDQTLKVLIELRNQARKSKNFELSDQIRDKLLAEGIELKDGRDGTSYVLN</sequence>
<dbReference type="SMART" id="SM00840">
    <property type="entry name" value="DALR_2"/>
    <property type="match status" value="1"/>
</dbReference>
<keyword evidence="6 12" id="KW-0479">Metal-binding</keyword>
<keyword evidence="15" id="KW-1185">Reference proteome</keyword>
<dbReference type="SUPFAM" id="SSF47323">
    <property type="entry name" value="Anticodon-binding domain of a subclass of class I aminoacyl-tRNA synthetases"/>
    <property type="match status" value="1"/>
</dbReference>
<keyword evidence="8 12" id="KW-0862">Zinc</keyword>
<feature type="binding site" evidence="12">
    <location>
        <position position="29"/>
    </location>
    <ligand>
        <name>Zn(2+)</name>
        <dbReference type="ChEBI" id="CHEBI:29105"/>
    </ligand>
</feature>
<evidence type="ECO:0000256" key="12">
    <source>
        <dbReference type="HAMAP-Rule" id="MF_00041"/>
    </source>
</evidence>
<accession>A0ABY4BJF3</accession>
<evidence type="ECO:0000256" key="2">
    <source>
        <dbReference type="ARBA" id="ARBA00005594"/>
    </source>
</evidence>
<dbReference type="InterPro" id="IPR024909">
    <property type="entry name" value="Cys-tRNA/MSH_ligase"/>
</dbReference>
<keyword evidence="9 12" id="KW-0067">ATP-binding</keyword>
<comment type="subunit">
    <text evidence="3 12">Monomer.</text>
</comment>
<feature type="short sequence motif" description="'HIGH' region" evidence="12">
    <location>
        <begin position="31"/>
        <end position="41"/>
    </location>
</feature>
<organism evidence="14 15">
    <name type="scientific">Chryseobacterium oryzae</name>
    <dbReference type="NCBI Taxonomy" id="2929799"/>
    <lineage>
        <taxon>Bacteria</taxon>
        <taxon>Pseudomonadati</taxon>
        <taxon>Bacteroidota</taxon>
        <taxon>Flavobacteriia</taxon>
        <taxon>Flavobacteriales</taxon>
        <taxon>Weeksellaceae</taxon>
        <taxon>Chryseobacterium group</taxon>
        <taxon>Chryseobacterium</taxon>
    </lineage>
</organism>
<dbReference type="InterPro" id="IPR015803">
    <property type="entry name" value="Cys-tRNA-ligase"/>
</dbReference>
<dbReference type="Gene3D" id="3.40.50.620">
    <property type="entry name" value="HUPs"/>
    <property type="match status" value="1"/>
</dbReference>
<dbReference type="InterPro" id="IPR015273">
    <property type="entry name" value="Cys-tRNA-synt_Ia_DALR"/>
</dbReference>
<proteinExistence type="inferred from homology"/>
<evidence type="ECO:0000256" key="11">
    <source>
        <dbReference type="ARBA" id="ARBA00023146"/>
    </source>
</evidence>
<evidence type="ECO:0000256" key="3">
    <source>
        <dbReference type="ARBA" id="ARBA00011245"/>
    </source>
</evidence>
<feature type="binding site" evidence="12">
    <location>
        <position position="285"/>
    </location>
    <ligand>
        <name>ATP</name>
        <dbReference type="ChEBI" id="CHEBI:30616"/>
    </ligand>
</feature>
<feature type="binding site" evidence="12">
    <location>
        <position position="250"/>
    </location>
    <ligand>
        <name>Zn(2+)</name>
        <dbReference type="ChEBI" id="CHEBI:29105"/>
    </ligand>
</feature>
<keyword evidence="11 12" id="KW-0030">Aminoacyl-tRNA synthetase</keyword>
<feature type="binding site" evidence="12">
    <location>
        <position position="225"/>
    </location>
    <ligand>
        <name>Zn(2+)</name>
        <dbReference type="ChEBI" id="CHEBI:29105"/>
    </ligand>
</feature>
<protein>
    <recommendedName>
        <fullName evidence="12">Cysteine--tRNA ligase</fullName>
        <ecNumber evidence="12">6.1.1.16</ecNumber>
    </recommendedName>
    <alternativeName>
        <fullName evidence="12">Cysteinyl-tRNA synthetase</fullName>
        <shortName evidence="12">CysRS</shortName>
    </alternativeName>
</protein>
<dbReference type="PANTHER" id="PTHR10890:SF3">
    <property type="entry name" value="CYSTEINE--TRNA LIGASE, CYTOPLASMIC"/>
    <property type="match status" value="1"/>
</dbReference>
<evidence type="ECO:0000256" key="1">
    <source>
        <dbReference type="ARBA" id="ARBA00004496"/>
    </source>
</evidence>
<dbReference type="PRINTS" id="PR00983">
    <property type="entry name" value="TRNASYNTHCYS"/>
</dbReference>
<dbReference type="EMBL" id="CP094529">
    <property type="protein sequence ID" value="UOE37846.1"/>
    <property type="molecule type" value="Genomic_DNA"/>
</dbReference>
<dbReference type="NCBIfam" id="TIGR00435">
    <property type="entry name" value="cysS"/>
    <property type="match status" value="1"/>
</dbReference>
<evidence type="ECO:0000256" key="9">
    <source>
        <dbReference type="ARBA" id="ARBA00022840"/>
    </source>
</evidence>
<dbReference type="SUPFAM" id="SSF52374">
    <property type="entry name" value="Nucleotidylyl transferase"/>
    <property type="match status" value="1"/>
</dbReference>
<evidence type="ECO:0000313" key="15">
    <source>
        <dbReference type="Proteomes" id="UP000831068"/>
    </source>
</evidence>
<keyword evidence="7 12" id="KW-0547">Nucleotide-binding</keyword>
<comment type="subcellular location">
    <subcellularLocation>
        <location evidence="1 12">Cytoplasm</location>
    </subcellularLocation>
</comment>
<dbReference type="Gene3D" id="1.20.120.1910">
    <property type="entry name" value="Cysteine-tRNA ligase, C-terminal anti-codon recognition domain"/>
    <property type="match status" value="1"/>
</dbReference>
<dbReference type="InterPro" id="IPR032678">
    <property type="entry name" value="tRNA-synt_1_cat_dom"/>
</dbReference>
<dbReference type="PANTHER" id="PTHR10890">
    <property type="entry name" value="CYSTEINYL-TRNA SYNTHETASE"/>
    <property type="match status" value="1"/>
</dbReference>
<dbReference type="RefSeq" id="WP_243576214.1">
    <property type="nucleotide sequence ID" value="NZ_CP094529.1"/>
</dbReference>
<evidence type="ECO:0000256" key="5">
    <source>
        <dbReference type="ARBA" id="ARBA00022598"/>
    </source>
</evidence>
<dbReference type="Pfam" id="PF01406">
    <property type="entry name" value="tRNA-synt_1e"/>
    <property type="match status" value="1"/>
</dbReference>
<evidence type="ECO:0000256" key="7">
    <source>
        <dbReference type="ARBA" id="ARBA00022741"/>
    </source>
</evidence>
<keyword evidence="10 12" id="KW-0648">Protein biosynthesis</keyword>
<dbReference type="InterPro" id="IPR009080">
    <property type="entry name" value="tRNAsynth_Ia_anticodon-bd"/>
</dbReference>
<feature type="binding site" evidence="12">
    <location>
        <position position="254"/>
    </location>
    <ligand>
        <name>Zn(2+)</name>
        <dbReference type="ChEBI" id="CHEBI:29105"/>
    </ligand>
</feature>